<dbReference type="EMBL" id="AEVG01000126">
    <property type="protein sequence ID" value="EFX91063.1"/>
    <property type="molecule type" value="Genomic_DNA"/>
</dbReference>
<reference evidence="1 2" key="1">
    <citation type="submission" date="2011-01" db="EMBL/GenBank/DDBJ databases">
        <authorList>
            <person name="Muzny D."/>
            <person name="Qin X."/>
            <person name="Deng J."/>
            <person name="Jiang H."/>
            <person name="Liu Y."/>
            <person name="Qu J."/>
            <person name="Song X.-Z."/>
            <person name="Zhang L."/>
            <person name="Thornton R."/>
            <person name="Coyle M."/>
            <person name="Francisco L."/>
            <person name="Jackson L."/>
            <person name="Javaid M."/>
            <person name="Korchina V."/>
            <person name="Kovar C."/>
            <person name="Mata R."/>
            <person name="Mathew T."/>
            <person name="Ngo R."/>
            <person name="Nguyen L."/>
            <person name="Nguyen N."/>
            <person name="Okwuonu G."/>
            <person name="Ongeri F."/>
            <person name="Pham C."/>
            <person name="Simmons D."/>
            <person name="Wilczek-Boney K."/>
            <person name="Hale W."/>
            <person name="Jakkamsetti A."/>
            <person name="Pham P."/>
            <person name="Ruth R."/>
            <person name="San Lucas F."/>
            <person name="Warren J."/>
            <person name="Zhang J."/>
            <person name="Zhao Z."/>
            <person name="Zhou C."/>
            <person name="Zhu D."/>
            <person name="Lee S."/>
            <person name="Bess C."/>
            <person name="Blankenburg K."/>
            <person name="Forbes L."/>
            <person name="Fu Q."/>
            <person name="Gubbala S."/>
            <person name="Hirani K."/>
            <person name="Jayaseelan J.C."/>
            <person name="Lara F."/>
            <person name="Munidasa M."/>
            <person name="Palculict T."/>
            <person name="Patil S."/>
            <person name="Pu L.-L."/>
            <person name="Saada N."/>
            <person name="Tang L."/>
            <person name="Weissenberger G."/>
            <person name="Zhu Y."/>
            <person name="Hemphill L."/>
            <person name="Shang Y."/>
            <person name="Youmans B."/>
            <person name="Ayvaz T."/>
            <person name="Ross M."/>
            <person name="Santibanez J."/>
            <person name="Aqrawi P."/>
            <person name="Gross S."/>
            <person name="Joshi V."/>
            <person name="Fowler G."/>
            <person name="Nazareth L."/>
            <person name="Reid J."/>
            <person name="Worley K."/>
            <person name="Petrosino J."/>
            <person name="Highlander S."/>
            <person name="Gibbs R."/>
        </authorList>
    </citation>
    <scope>NUCLEOTIDE SEQUENCE [LARGE SCALE GENOMIC DNA]</scope>
    <source>
        <strain evidence="1 2">ATCC 25976</strain>
    </source>
</reference>
<dbReference type="HOGENOM" id="CLU_3280867_0_0_6"/>
<dbReference type="AlphaFoldDB" id="E8KJ62"/>
<name>E8KJ62_9PAST</name>
<dbReference type="Proteomes" id="UP000005467">
    <property type="component" value="Unassembled WGS sequence"/>
</dbReference>
<sequence>MFSLAQKGQIIAKNIGKMNFYRYFTHFYAAYIEINKIRGCS</sequence>
<organism evidence="1 2">
    <name type="scientific">Actinobacillus ureae ATCC 25976</name>
    <dbReference type="NCBI Taxonomy" id="887324"/>
    <lineage>
        <taxon>Bacteria</taxon>
        <taxon>Pseudomonadati</taxon>
        <taxon>Pseudomonadota</taxon>
        <taxon>Gammaproteobacteria</taxon>
        <taxon>Pasteurellales</taxon>
        <taxon>Pasteurellaceae</taxon>
        <taxon>Actinobacillus</taxon>
    </lineage>
</organism>
<evidence type="ECO:0000313" key="2">
    <source>
        <dbReference type="Proteomes" id="UP000005467"/>
    </source>
</evidence>
<evidence type="ECO:0000313" key="1">
    <source>
        <dbReference type="EMBL" id="EFX91063.1"/>
    </source>
</evidence>
<keyword evidence="2" id="KW-1185">Reference proteome</keyword>
<feature type="non-terminal residue" evidence="1">
    <location>
        <position position="41"/>
    </location>
</feature>
<comment type="caution">
    <text evidence="1">The sequence shown here is derived from an EMBL/GenBank/DDBJ whole genome shotgun (WGS) entry which is preliminary data.</text>
</comment>
<accession>E8KJ62</accession>
<gene>
    <name evidence="1" type="ORF">HMPREF0027_1879</name>
</gene>
<protein>
    <submittedName>
        <fullName evidence="1">Uncharacterized protein</fullName>
    </submittedName>
</protein>
<proteinExistence type="predicted"/>